<sequence length="66" mass="7105">MTEWRIDPAGVKGVVAQTRGASEELGAALAPESFDSPLGKLKWCPHPEGLTHDRRESDGHPGRADL</sequence>
<evidence type="ECO:0000313" key="3">
    <source>
        <dbReference type="Proteomes" id="UP000280935"/>
    </source>
</evidence>
<comment type="caution">
    <text evidence="2">The sequence shown here is derived from an EMBL/GenBank/DDBJ whole genome shotgun (WGS) entry which is preliminary data.</text>
</comment>
<accession>A0A3P1WRH0</accession>
<dbReference type="EMBL" id="RQYT01000021">
    <property type="protein sequence ID" value="RRD49204.1"/>
    <property type="molecule type" value="Genomic_DNA"/>
</dbReference>
<organism evidence="2 3">
    <name type="scientific">Arachnia propionica</name>
    <dbReference type="NCBI Taxonomy" id="1750"/>
    <lineage>
        <taxon>Bacteria</taxon>
        <taxon>Bacillati</taxon>
        <taxon>Actinomycetota</taxon>
        <taxon>Actinomycetes</taxon>
        <taxon>Propionibacteriales</taxon>
        <taxon>Propionibacteriaceae</taxon>
        <taxon>Arachnia</taxon>
    </lineage>
</organism>
<proteinExistence type="predicted"/>
<protein>
    <submittedName>
        <fullName evidence="2">Uncharacterized protein</fullName>
    </submittedName>
</protein>
<dbReference type="Proteomes" id="UP000280935">
    <property type="component" value="Unassembled WGS sequence"/>
</dbReference>
<evidence type="ECO:0000256" key="1">
    <source>
        <dbReference type="SAM" id="MobiDB-lite"/>
    </source>
</evidence>
<name>A0A3P1WRH0_9ACTN</name>
<feature type="region of interest" description="Disordered" evidence="1">
    <location>
        <begin position="45"/>
        <end position="66"/>
    </location>
</feature>
<dbReference type="RefSeq" id="WP_125228231.1">
    <property type="nucleotide sequence ID" value="NZ_RQYT01000021.1"/>
</dbReference>
<evidence type="ECO:0000313" key="2">
    <source>
        <dbReference type="EMBL" id="RRD49204.1"/>
    </source>
</evidence>
<feature type="compositionally biased region" description="Basic and acidic residues" evidence="1">
    <location>
        <begin position="49"/>
        <end position="66"/>
    </location>
</feature>
<gene>
    <name evidence="2" type="ORF">EII35_09485</name>
</gene>
<reference evidence="2 3" key="1">
    <citation type="submission" date="2018-11" db="EMBL/GenBank/DDBJ databases">
        <title>Genomes From Bacteria Associated with the Canine Oral Cavity: a Test Case for Automated Genome-Based Taxonomic Assignment.</title>
        <authorList>
            <person name="Coil D.A."/>
            <person name="Jospin G."/>
            <person name="Darling A.E."/>
            <person name="Wallis C."/>
            <person name="Davis I.J."/>
            <person name="Harris S."/>
            <person name="Eisen J.A."/>
            <person name="Holcombe L.J."/>
            <person name="O'Flynn C."/>
        </authorList>
    </citation>
    <scope>NUCLEOTIDE SEQUENCE [LARGE SCALE GENOMIC DNA]</scope>
    <source>
        <strain evidence="2 3">OH2822_COT-296</strain>
    </source>
</reference>
<dbReference type="AlphaFoldDB" id="A0A3P1WRH0"/>
<dbReference type="OrthoDB" id="4829084at2"/>